<evidence type="ECO:0000259" key="1">
    <source>
        <dbReference type="Pfam" id="PF14451"/>
    </source>
</evidence>
<dbReference type="InterPro" id="IPR012675">
    <property type="entry name" value="Beta-grasp_dom_sf"/>
</dbReference>
<feature type="domain" description="Ubiquitin Mut7-C" evidence="1">
    <location>
        <begin position="2"/>
        <end position="78"/>
    </location>
</feature>
<dbReference type="CDD" id="cd17040">
    <property type="entry name" value="Ubl_MoaD_like"/>
    <property type="match status" value="1"/>
</dbReference>
<sequence>MKITLKLFATLGEYLPDQATANEIEIEVSGGATPYEVIDRFDVPRAMVHLVLLNGVYLDATERSKRGLQPGDALAIWPPVAGG</sequence>
<protein>
    <recommendedName>
        <fullName evidence="1">Ubiquitin Mut7-C domain-containing protein</fullName>
    </recommendedName>
</protein>
<gene>
    <name evidence="2" type="ORF">S01H4_31792</name>
</gene>
<dbReference type="Gene3D" id="3.10.20.30">
    <property type="match status" value="1"/>
</dbReference>
<dbReference type="AlphaFoldDB" id="X1BG85"/>
<dbReference type="InterPro" id="IPR016155">
    <property type="entry name" value="Mopterin_synth/thiamin_S_b"/>
</dbReference>
<dbReference type="SUPFAM" id="SSF54285">
    <property type="entry name" value="MoaD/ThiS"/>
    <property type="match status" value="1"/>
</dbReference>
<accession>X1BG85</accession>
<organism evidence="2">
    <name type="scientific">marine sediment metagenome</name>
    <dbReference type="NCBI Taxonomy" id="412755"/>
    <lineage>
        <taxon>unclassified sequences</taxon>
        <taxon>metagenomes</taxon>
        <taxon>ecological metagenomes</taxon>
    </lineage>
</organism>
<evidence type="ECO:0000313" key="2">
    <source>
        <dbReference type="EMBL" id="GAG83128.1"/>
    </source>
</evidence>
<comment type="caution">
    <text evidence="2">The sequence shown here is derived from an EMBL/GenBank/DDBJ whole genome shotgun (WGS) entry which is preliminary data.</text>
</comment>
<proteinExistence type="predicted"/>
<dbReference type="Pfam" id="PF14451">
    <property type="entry name" value="Ub-Mut7C"/>
    <property type="match status" value="1"/>
</dbReference>
<dbReference type="InterPro" id="IPR027798">
    <property type="entry name" value="Ub_Mut7C"/>
</dbReference>
<dbReference type="EMBL" id="BART01016549">
    <property type="protein sequence ID" value="GAG83128.1"/>
    <property type="molecule type" value="Genomic_DNA"/>
</dbReference>
<name>X1BG85_9ZZZZ</name>
<reference evidence="2" key="1">
    <citation type="journal article" date="2014" name="Front. Microbiol.">
        <title>High frequency of phylogenetically diverse reductive dehalogenase-homologous genes in deep subseafloor sedimentary metagenomes.</title>
        <authorList>
            <person name="Kawai M."/>
            <person name="Futagami T."/>
            <person name="Toyoda A."/>
            <person name="Takaki Y."/>
            <person name="Nishi S."/>
            <person name="Hori S."/>
            <person name="Arai W."/>
            <person name="Tsubouchi T."/>
            <person name="Morono Y."/>
            <person name="Uchiyama I."/>
            <person name="Ito T."/>
            <person name="Fujiyama A."/>
            <person name="Inagaki F."/>
            <person name="Takami H."/>
        </authorList>
    </citation>
    <scope>NUCLEOTIDE SEQUENCE</scope>
    <source>
        <strain evidence="2">Expedition CK06-06</strain>
    </source>
</reference>